<gene>
    <name evidence="1" type="ORF">Ahy_A07g034435</name>
</gene>
<protein>
    <submittedName>
        <fullName evidence="1">Uncharacterized protein</fullName>
    </submittedName>
</protein>
<dbReference type="EMBL" id="SDMP01000007">
    <property type="protein sequence ID" value="RYR48409.1"/>
    <property type="molecule type" value="Genomic_DNA"/>
</dbReference>
<comment type="caution">
    <text evidence="1">The sequence shown here is derived from an EMBL/GenBank/DDBJ whole genome shotgun (WGS) entry which is preliminary data.</text>
</comment>
<name>A0A445CBX5_ARAHY</name>
<evidence type="ECO:0000313" key="1">
    <source>
        <dbReference type="EMBL" id="RYR48409.1"/>
    </source>
</evidence>
<evidence type="ECO:0000313" key="2">
    <source>
        <dbReference type="Proteomes" id="UP000289738"/>
    </source>
</evidence>
<sequence length="60" mass="7344">MYLQQAIFKVYEVEFPLIPDEKLWLEWYGTRLHPNPVMRRKSTGRPIFTRFCNEMDEGEH</sequence>
<reference evidence="1 2" key="1">
    <citation type="submission" date="2019-01" db="EMBL/GenBank/DDBJ databases">
        <title>Sequencing of cultivated peanut Arachis hypogaea provides insights into genome evolution and oil improvement.</title>
        <authorList>
            <person name="Chen X."/>
        </authorList>
    </citation>
    <scope>NUCLEOTIDE SEQUENCE [LARGE SCALE GENOMIC DNA]</scope>
    <source>
        <strain evidence="2">cv. Fuhuasheng</strain>
        <tissue evidence="1">Leaves</tissue>
    </source>
</reference>
<organism evidence="1 2">
    <name type="scientific">Arachis hypogaea</name>
    <name type="common">Peanut</name>
    <dbReference type="NCBI Taxonomy" id="3818"/>
    <lineage>
        <taxon>Eukaryota</taxon>
        <taxon>Viridiplantae</taxon>
        <taxon>Streptophyta</taxon>
        <taxon>Embryophyta</taxon>
        <taxon>Tracheophyta</taxon>
        <taxon>Spermatophyta</taxon>
        <taxon>Magnoliopsida</taxon>
        <taxon>eudicotyledons</taxon>
        <taxon>Gunneridae</taxon>
        <taxon>Pentapetalae</taxon>
        <taxon>rosids</taxon>
        <taxon>fabids</taxon>
        <taxon>Fabales</taxon>
        <taxon>Fabaceae</taxon>
        <taxon>Papilionoideae</taxon>
        <taxon>50 kb inversion clade</taxon>
        <taxon>dalbergioids sensu lato</taxon>
        <taxon>Dalbergieae</taxon>
        <taxon>Pterocarpus clade</taxon>
        <taxon>Arachis</taxon>
    </lineage>
</organism>
<keyword evidence="2" id="KW-1185">Reference proteome</keyword>
<proteinExistence type="predicted"/>
<dbReference type="Proteomes" id="UP000289738">
    <property type="component" value="Chromosome A07"/>
</dbReference>
<dbReference type="AlphaFoldDB" id="A0A445CBX5"/>
<accession>A0A445CBX5</accession>